<dbReference type="InterPro" id="IPR036390">
    <property type="entry name" value="WH_DNA-bd_sf"/>
</dbReference>
<keyword evidence="2" id="KW-0238">DNA-binding</keyword>
<dbReference type="GO" id="GO:0003677">
    <property type="term" value="F:DNA binding"/>
    <property type="evidence" value="ECO:0007669"/>
    <property type="project" value="UniProtKB-KW"/>
</dbReference>
<evidence type="ECO:0000313" key="3">
    <source>
        <dbReference type="Proteomes" id="UP000185124"/>
    </source>
</evidence>
<protein>
    <submittedName>
        <fullName evidence="2">DNA-binding transcriptional regulator, PadR family</fullName>
    </submittedName>
</protein>
<dbReference type="Pfam" id="PF03551">
    <property type="entry name" value="PadR"/>
    <property type="match status" value="1"/>
</dbReference>
<dbReference type="PANTHER" id="PTHR33169">
    <property type="entry name" value="PADR-FAMILY TRANSCRIPTIONAL REGULATOR"/>
    <property type="match status" value="1"/>
</dbReference>
<keyword evidence="3" id="KW-1185">Reference proteome</keyword>
<gene>
    <name evidence="2" type="ORF">SAMN04489832_6683</name>
</gene>
<evidence type="ECO:0000259" key="1">
    <source>
        <dbReference type="Pfam" id="PF03551"/>
    </source>
</evidence>
<dbReference type="InterPro" id="IPR005149">
    <property type="entry name" value="Tscrpt_reg_PadR_N"/>
</dbReference>
<dbReference type="AlphaFoldDB" id="A0A1N6B4V8"/>
<dbReference type="EMBL" id="FSQT01000002">
    <property type="protein sequence ID" value="SIN41215.1"/>
    <property type="molecule type" value="Genomic_DNA"/>
</dbReference>
<accession>A0A1N6B4V8</accession>
<dbReference type="Gene3D" id="1.10.10.10">
    <property type="entry name" value="Winged helix-like DNA-binding domain superfamily/Winged helix DNA-binding domain"/>
    <property type="match status" value="1"/>
</dbReference>
<dbReference type="SUPFAM" id="SSF46785">
    <property type="entry name" value="Winged helix' DNA-binding domain"/>
    <property type="match status" value="1"/>
</dbReference>
<proteinExistence type="predicted"/>
<sequence length="137" mass="15318">MPATTVVQPDSAYTIDRYMLLGMTESPLREPTFLVLTALAEAPRHGYAVIEDVLRISDGRVRLRAGTLYAVLDRLRADGLIEVEREEVVQSRLRRYYRLTALGARRLTDEAARLRHNADAARVRLRRGGLLTDGGAA</sequence>
<organism evidence="2 3">
    <name type="scientific">Micromonospora cremea</name>
    <dbReference type="NCBI Taxonomy" id="709881"/>
    <lineage>
        <taxon>Bacteria</taxon>
        <taxon>Bacillati</taxon>
        <taxon>Actinomycetota</taxon>
        <taxon>Actinomycetes</taxon>
        <taxon>Micromonosporales</taxon>
        <taxon>Micromonosporaceae</taxon>
        <taxon>Micromonospora</taxon>
    </lineage>
</organism>
<feature type="domain" description="Transcription regulator PadR N-terminal" evidence="1">
    <location>
        <begin position="35"/>
        <end position="108"/>
    </location>
</feature>
<evidence type="ECO:0000313" key="2">
    <source>
        <dbReference type="EMBL" id="SIN41215.1"/>
    </source>
</evidence>
<dbReference type="InterPro" id="IPR036388">
    <property type="entry name" value="WH-like_DNA-bd_sf"/>
</dbReference>
<dbReference type="InterPro" id="IPR052509">
    <property type="entry name" value="Metal_resp_DNA-bind_regulator"/>
</dbReference>
<dbReference type="STRING" id="709881.SAMN04489832_6683"/>
<dbReference type="Proteomes" id="UP000185124">
    <property type="component" value="Unassembled WGS sequence"/>
</dbReference>
<dbReference type="PANTHER" id="PTHR33169:SF13">
    <property type="entry name" value="PADR-FAMILY TRANSCRIPTIONAL REGULATOR"/>
    <property type="match status" value="1"/>
</dbReference>
<name>A0A1N6B4V8_9ACTN</name>
<reference evidence="3" key="1">
    <citation type="submission" date="2016-12" db="EMBL/GenBank/DDBJ databases">
        <authorList>
            <person name="Varghese N."/>
            <person name="Submissions S."/>
        </authorList>
    </citation>
    <scope>NUCLEOTIDE SEQUENCE [LARGE SCALE GENOMIC DNA]</scope>
    <source>
        <strain evidence="3">DSM 45599</strain>
    </source>
</reference>